<dbReference type="PANTHER" id="PTHR33570:SF10">
    <property type="entry name" value="GAMMA-CARBOXYMUCONOLACTONE DECARBOXYLASE"/>
    <property type="match status" value="1"/>
</dbReference>
<dbReference type="AlphaFoldDB" id="A0A4U7JJP1"/>
<reference evidence="2 3" key="1">
    <citation type="submission" date="2020-09" db="EMBL/GenBank/DDBJ databases">
        <title>Characterization and genome sequencing of Ruminiclostridium sp. nov. MA18.</title>
        <authorList>
            <person name="Rettenmaier R."/>
            <person name="Kowollik M.-L."/>
            <person name="Liebl W."/>
            <person name="Zverlov V."/>
        </authorList>
    </citation>
    <scope>NUCLEOTIDE SEQUENCE [LARGE SCALE GENOMIC DNA]</scope>
    <source>
        <strain evidence="2 3">MA18</strain>
    </source>
</reference>
<dbReference type="PANTHER" id="PTHR33570">
    <property type="entry name" value="4-CARBOXYMUCONOLACTONE DECARBOXYLASE FAMILY PROTEIN"/>
    <property type="match status" value="1"/>
</dbReference>
<gene>
    <name evidence="2" type="ORF">EHE19_002875</name>
</gene>
<feature type="domain" description="Carboxymuconolactone decarboxylase-like" evidence="1">
    <location>
        <begin position="185"/>
        <end position="256"/>
    </location>
</feature>
<dbReference type="InterPro" id="IPR029032">
    <property type="entry name" value="AhpD-like"/>
</dbReference>
<evidence type="ECO:0000259" key="1">
    <source>
        <dbReference type="Pfam" id="PF02627"/>
    </source>
</evidence>
<organism evidence="2 3">
    <name type="scientific">Ruminiclostridium herbifermentans</name>
    <dbReference type="NCBI Taxonomy" id="2488810"/>
    <lineage>
        <taxon>Bacteria</taxon>
        <taxon>Bacillati</taxon>
        <taxon>Bacillota</taxon>
        <taxon>Clostridia</taxon>
        <taxon>Eubacteriales</taxon>
        <taxon>Oscillospiraceae</taxon>
        <taxon>Ruminiclostridium</taxon>
    </lineage>
</organism>
<dbReference type="OrthoDB" id="9802489at2"/>
<keyword evidence="3" id="KW-1185">Reference proteome</keyword>
<evidence type="ECO:0000313" key="2">
    <source>
        <dbReference type="EMBL" id="QNU67484.1"/>
    </source>
</evidence>
<dbReference type="InterPro" id="IPR003779">
    <property type="entry name" value="CMD-like"/>
</dbReference>
<evidence type="ECO:0000313" key="3">
    <source>
        <dbReference type="Proteomes" id="UP000306409"/>
    </source>
</evidence>
<dbReference type="Proteomes" id="UP000306409">
    <property type="component" value="Chromosome"/>
</dbReference>
<dbReference type="GO" id="GO:0051920">
    <property type="term" value="F:peroxiredoxin activity"/>
    <property type="evidence" value="ECO:0007669"/>
    <property type="project" value="InterPro"/>
</dbReference>
<protein>
    <submittedName>
        <fullName evidence="2">Carboxymuconolactone decarboxylase family protein</fullName>
    </submittedName>
</protein>
<sequence>MEENSRLEKGYLKMQEVLGESENNANNSLNTIFPDLEKYMVEYVWGEIYTREALDIKFKEIAVIAALTAIGNAQEQLKQHLNGALNVGCTINEIKEILLQMSAFAGFPACINAMNLLRTVLAERMSKGIEDEIGIEPTNEISPMDRYKVGSQVMSELDSGQVELLEKTYNDFSTELVNLVVCGQADITARNNIDKKYREIASISAMTALGTAQSQLKTHINMALNIGVTPEQIKEIMLLMTAFSGFPSAINGMNILMAVLEARKQR</sequence>
<dbReference type="KEGG" id="rher:EHE19_002875"/>
<proteinExistence type="predicted"/>
<dbReference type="Pfam" id="PF02627">
    <property type="entry name" value="CMD"/>
    <property type="match status" value="2"/>
</dbReference>
<dbReference type="RefSeq" id="WP_137697525.1">
    <property type="nucleotide sequence ID" value="NZ_CP061336.1"/>
</dbReference>
<dbReference type="SUPFAM" id="SSF69118">
    <property type="entry name" value="AhpD-like"/>
    <property type="match status" value="2"/>
</dbReference>
<dbReference type="EMBL" id="CP061336">
    <property type="protein sequence ID" value="QNU67484.1"/>
    <property type="molecule type" value="Genomic_DNA"/>
</dbReference>
<dbReference type="InterPro" id="IPR052512">
    <property type="entry name" value="4CMD/NDH-1_regulator"/>
</dbReference>
<accession>A0A4U7JJP1</accession>
<name>A0A4U7JJP1_9FIRM</name>
<feature type="domain" description="Carboxymuconolactone decarboxylase-like" evidence="1">
    <location>
        <begin position="34"/>
        <end position="118"/>
    </location>
</feature>
<dbReference type="Gene3D" id="1.20.1290.10">
    <property type="entry name" value="AhpD-like"/>
    <property type="match status" value="2"/>
</dbReference>